<proteinExistence type="predicted"/>
<accession>A0AA86VIB1</accession>
<dbReference type="InterPro" id="IPR032675">
    <property type="entry name" value="LRR_dom_sf"/>
</dbReference>
<protein>
    <submittedName>
        <fullName evidence="10">Uncharacterized protein</fullName>
    </submittedName>
</protein>
<evidence type="ECO:0000256" key="1">
    <source>
        <dbReference type="ARBA" id="ARBA00004167"/>
    </source>
</evidence>
<evidence type="ECO:0000256" key="3">
    <source>
        <dbReference type="ARBA" id="ARBA00022692"/>
    </source>
</evidence>
<dbReference type="FunFam" id="3.80.10.10:FF:000512">
    <property type="entry name" value="Leucine-rich repeat receptor-like serine/threonine-protein kinase BAM3"/>
    <property type="match status" value="1"/>
</dbReference>
<keyword evidence="2" id="KW-0433">Leucine-rich repeat</keyword>
<keyword evidence="3" id="KW-0812">Transmembrane</keyword>
<comment type="subcellular location">
    <subcellularLocation>
        <location evidence="1">Membrane</location>
        <topology evidence="1">Single-pass membrane protein</topology>
    </subcellularLocation>
</comment>
<dbReference type="Gramene" id="rna-AYBTSS11_LOCUS12885">
    <property type="protein sequence ID" value="CAJ1947868.1"/>
    <property type="gene ID" value="gene-AYBTSS11_LOCUS12885"/>
</dbReference>
<evidence type="ECO:0000256" key="8">
    <source>
        <dbReference type="ARBA" id="ARBA00023180"/>
    </source>
</evidence>
<dbReference type="SMART" id="SM00369">
    <property type="entry name" value="LRR_TYP"/>
    <property type="match status" value="6"/>
</dbReference>
<dbReference type="Proteomes" id="UP001189624">
    <property type="component" value="Chromosome 4"/>
</dbReference>
<evidence type="ECO:0000256" key="9">
    <source>
        <dbReference type="SAM" id="Coils"/>
    </source>
</evidence>
<keyword evidence="7" id="KW-0472">Membrane</keyword>
<keyword evidence="5" id="KW-0677">Repeat</keyword>
<evidence type="ECO:0000256" key="7">
    <source>
        <dbReference type="ARBA" id="ARBA00023136"/>
    </source>
</evidence>
<reference evidence="10" key="1">
    <citation type="submission" date="2023-10" db="EMBL/GenBank/DDBJ databases">
        <authorList>
            <person name="Domelevo Entfellner J.-B."/>
        </authorList>
    </citation>
    <scope>NUCLEOTIDE SEQUENCE</scope>
</reference>
<keyword evidence="11" id="KW-1185">Reference proteome</keyword>
<evidence type="ECO:0000256" key="5">
    <source>
        <dbReference type="ARBA" id="ARBA00022737"/>
    </source>
</evidence>
<dbReference type="Pfam" id="PF13855">
    <property type="entry name" value="LRR_8"/>
    <property type="match status" value="2"/>
</dbReference>
<dbReference type="AlphaFoldDB" id="A0AA86VIB1"/>
<dbReference type="SUPFAM" id="SSF52047">
    <property type="entry name" value="RNI-like"/>
    <property type="match status" value="1"/>
</dbReference>
<dbReference type="EMBL" id="OY731401">
    <property type="protein sequence ID" value="CAJ1947868.1"/>
    <property type="molecule type" value="Genomic_DNA"/>
</dbReference>
<evidence type="ECO:0000313" key="10">
    <source>
        <dbReference type="EMBL" id="CAJ1947868.1"/>
    </source>
</evidence>
<dbReference type="Gene3D" id="3.80.10.10">
    <property type="entry name" value="Ribonuclease Inhibitor"/>
    <property type="match status" value="5"/>
</dbReference>
<keyword evidence="6" id="KW-1133">Transmembrane helix</keyword>
<evidence type="ECO:0000313" key="11">
    <source>
        <dbReference type="Proteomes" id="UP001189624"/>
    </source>
</evidence>
<dbReference type="PANTHER" id="PTHR48065">
    <property type="entry name" value="OS10G0469600 PROTEIN"/>
    <property type="match status" value="1"/>
</dbReference>
<keyword evidence="9" id="KW-0175">Coiled coil</keyword>
<gene>
    <name evidence="10" type="ORF">AYBTSS11_LOCUS12885</name>
</gene>
<dbReference type="InterPro" id="IPR001611">
    <property type="entry name" value="Leu-rich_rpt"/>
</dbReference>
<dbReference type="FunFam" id="3.80.10.10:FF:000041">
    <property type="entry name" value="LRR receptor-like serine/threonine-protein kinase ERECTA"/>
    <property type="match status" value="1"/>
</dbReference>
<dbReference type="FunFam" id="3.80.10.10:FF:000095">
    <property type="entry name" value="LRR receptor-like serine/threonine-protein kinase GSO1"/>
    <property type="match status" value="1"/>
</dbReference>
<keyword evidence="8" id="KW-0325">Glycoprotein</keyword>
<dbReference type="InterPro" id="IPR003591">
    <property type="entry name" value="Leu-rich_rpt_typical-subtyp"/>
</dbReference>
<feature type="non-terminal residue" evidence="10">
    <location>
        <position position="1"/>
    </location>
</feature>
<dbReference type="Pfam" id="PF00560">
    <property type="entry name" value="LRR_1"/>
    <property type="match status" value="9"/>
</dbReference>
<dbReference type="PROSITE" id="PS51450">
    <property type="entry name" value="LRR"/>
    <property type="match status" value="1"/>
</dbReference>
<dbReference type="SUPFAM" id="SSF52058">
    <property type="entry name" value="L domain-like"/>
    <property type="match status" value="1"/>
</dbReference>
<evidence type="ECO:0000256" key="4">
    <source>
        <dbReference type="ARBA" id="ARBA00022729"/>
    </source>
</evidence>
<feature type="coiled-coil region" evidence="9">
    <location>
        <begin position="72"/>
        <end position="106"/>
    </location>
</feature>
<dbReference type="GO" id="GO:0016020">
    <property type="term" value="C:membrane"/>
    <property type="evidence" value="ECO:0007669"/>
    <property type="project" value="UniProtKB-SubCell"/>
</dbReference>
<organism evidence="10 11">
    <name type="scientific">Sphenostylis stenocarpa</name>
    <dbReference type="NCBI Taxonomy" id="92480"/>
    <lineage>
        <taxon>Eukaryota</taxon>
        <taxon>Viridiplantae</taxon>
        <taxon>Streptophyta</taxon>
        <taxon>Embryophyta</taxon>
        <taxon>Tracheophyta</taxon>
        <taxon>Spermatophyta</taxon>
        <taxon>Magnoliopsida</taxon>
        <taxon>eudicotyledons</taxon>
        <taxon>Gunneridae</taxon>
        <taxon>Pentapetalae</taxon>
        <taxon>rosids</taxon>
        <taxon>fabids</taxon>
        <taxon>Fabales</taxon>
        <taxon>Fabaceae</taxon>
        <taxon>Papilionoideae</taxon>
        <taxon>50 kb inversion clade</taxon>
        <taxon>NPAAA clade</taxon>
        <taxon>indigoferoid/millettioid clade</taxon>
        <taxon>Phaseoleae</taxon>
        <taxon>Sphenostylis</taxon>
    </lineage>
</organism>
<dbReference type="PANTHER" id="PTHR48065:SF75">
    <property type="entry name" value="LEUCINE-RICH REPEAT-CONTAINING N-TERMINAL PLANT-TYPE DOMAIN-CONTAINING PROTEIN"/>
    <property type="match status" value="1"/>
</dbReference>
<evidence type="ECO:0000256" key="6">
    <source>
        <dbReference type="ARBA" id="ARBA00022989"/>
    </source>
</evidence>
<dbReference type="PRINTS" id="PR00019">
    <property type="entry name" value="LEURICHRPT"/>
</dbReference>
<keyword evidence="4" id="KW-0732">Signal</keyword>
<evidence type="ECO:0000256" key="2">
    <source>
        <dbReference type="ARBA" id="ARBA00022614"/>
    </source>
</evidence>
<sequence>LKEKNMALAKELATLKLATDLDIDEEEVLKLATFGNGANSKDTIDTLKISLVMQNRSYKELMAKCNVLRRGEARYSKKLDKAKEKIAKLKARVQELETLAEAKENEYLMSLKLSKSTKSSKNHESNFNSDSDALIACKFSLKEHNKQISTPKSGINLVANDNNRELQCYTTNKVVHITHRTPDKRRDYITIDEDDLEGTNALQGCSQQNYKNRDRDNIAFSKPSLAKLGTMSTTKTKTLLQGKCTLAESPRVDIDIDISNIPAGPMDEDVTLQTTIKQPVVNIRKESPFTISNSAVGADGRGGRIKVLRTPTQILSESFKGVSCDLTNFSVVGISLSGFSLSSSDLLPLVCKIETLEHLDVSNNHLYSIPDGFITECGKIKGLKLLNFSTNNLGGVLPTFHGFEALESLDMSFNMLRGNIVFELDGLVSLKSLNLTFNKFTGSLPTNLGKSMVLENLLLSNNRFDGEIPDELLSYENLTWIDLKANNLSRSIPINIGKLSKLETLILSANNLIGEIPTSLTSITKLSRFVANYNNFTGTIPPGITKYLTSLDLSFNNLYGTIPGDLLSPPQLQVVDLSNNMLNGSLPSKFSSKLFRLRLGSNQLNGNIPSDAFVEGHNLTYLELDNNSFTGSIPAELGSCRNLALLNLAQNQLSGVLPQQLGNLENLQVLKLQLNKLNSTIPTQIGQLHTLSTLNLSRNSLGGSIPSEITSLNALNFLYLHSNNLSGSIPTTIDNLSVLFELQLGENHLRGVIPKMPLSLQVSLNLSSNLFSGSIPSSFGRLNSLEVLDLSNNHFSGQIPDDLTKMISLTQLLLSNNPLAGEIPKFAQTN</sequence>
<name>A0AA86VIB1_9FABA</name>